<dbReference type="PRINTS" id="PR01483">
    <property type="entry name" value="FASYNTHASE"/>
</dbReference>
<dbReference type="Gene3D" id="3.10.129.10">
    <property type="entry name" value="Hotdog Thioesterase"/>
    <property type="match status" value="1"/>
</dbReference>
<feature type="domain" description="MaoC-like" evidence="1">
    <location>
        <begin position="19"/>
        <end position="112"/>
    </location>
</feature>
<dbReference type="Pfam" id="PF01575">
    <property type="entry name" value="MaoC_dehydratas"/>
    <property type="match status" value="1"/>
</dbReference>
<dbReference type="EMBL" id="CP024955">
    <property type="protein sequence ID" value="ATY84111.1"/>
    <property type="molecule type" value="Genomic_DNA"/>
</dbReference>
<evidence type="ECO:0000313" key="3">
    <source>
        <dbReference type="Proteomes" id="UP000231932"/>
    </source>
</evidence>
<dbReference type="AlphaFoldDB" id="A0A2K8N3Q7"/>
<dbReference type="SUPFAM" id="SSF54637">
    <property type="entry name" value="Thioesterase/thiol ester dehydrase-isomerase"/>
    <property type="match status" value="1"/>
</dbReference>
<name>A0A2K8N3Q7_9BACL</name>
<evidence type="ECO:0000259" key="1">
    <source>
        <dbReference type="Pfam" id="PF01575"/>
    </source>
</evidence>
<dbReference type="InterPro" id="IPR002539">
    <property type="entry name" value="MaoC-like_dom"/>
</dbReference>
<dbReference type="GO" id="GO:0005835">
    <property type="term" value="C:fatty acid synthase complex"/>
    <property type="evidence" value="ECO:0007669"/>
    <property type="project" value="InterPro"/>
</dbReference>
<dbReference type="PANTHER" id="PTHR43841:SF3">
    <property type="entry name" value="(3R)-HYDROXYACYL-ACP DEHYDRATASE SUBUNIT HADB"/>
    <property type="match status" value="1"/>
</dbReference>
<keyword evidence="3" id="KW-1185">Reference proteome</keyword>
<reference evidence="3" key="1">
    <citation type="submission" date="2017-11" db="EMBL/GenBank/DDBJ databases">
        <title>Complete Genome Sequence of Kyrpidia sp. Strain EA-1, a thermophilic, hydrogen-oxidizing Bacterium, isolated from the Azores.</title>
        <authorList>
            <person name="Reiner J.E."/>
            <person name="Lapp C.J."/>
            <person name="Bunk B."/>
            <person name="Gescher J."/>
        </authorList>
    </citation>
    <scope>NUCLEOTIDE SEQUENCE [LARGE SCALE GENOMIC DNA]</scope>
    <source>
        <strain evidence="3">EA-1</strain>
    </source>
</reference>
<proteinExistence type="predicted"/>
<dbReference type="GO" id="GO:0006633">
    <property type="term" value="P:fatty acid biosynthetic process"/>
    <property type="evidence" value="ECO:0007669"/>
    <property type="project" value="InterPro"/>
</dbReference>
<dbReference type="KEGG" id="kyr:CVV65_03405"/>
<accession>A0A2K8N3Q7</accession>
<protein>
    <submittedName>
        <fullName evidence="2">Dehydratase</fullName>
    </submittedName>
</protein>
<dbReference type="GO" id="GO:0004312">
    <property type="term" value="F:fatty acid synthase activity"/>
    <property type="evidence" value="ECO:0007669"/>
    <property type="project" value="InterPro"/>
</dbReference>
<evidence type="ECO:0000313" key="2">
    <source>
        <dbReference type="EMBL" id="ATY84111.1"/>
    </source>
</evidence>
<gene>
    <name evidence="2" type="ORF">CVV65_03405</name>
</gene>
<dbReference type="InterPro" id="IPR029069">
    <property type="entry name" value="HotDog_dom_sf"/>
</dbReference>
<dbReference type="Proteomes" id="UP000231932">
    <property type="component" value="Chromosome"/>
</dbReference>
<dbReference type="PANTHER" id="PTHR43841">
    <property type="entry name" value="3-HYDROXYACYL-THIOESTER DEHYDRATASE HTDX-RELATED"/>
    <property type="match status" value="1"/>
</dbReference>
<dbReference type="RefSeq" id="WP_100666942.1">
    <property type="nucleotide sequence ID" value="NZ_CP024955.1"/>
</dbReference>
<sequence length="137" mass="15298">MELMWETLNENMELEPLVKPPVDRVQLVKYAGASGDFNPLHTVEEFARQAGLDGVIAHGMLSMGFLGQYLRHLLGVKGDILRMKVRFQRMVKPGDVLTCRGTVRTLRKDDRIAELEVAAVNQSGDIVTAGVAEVRFF</sequence>
<dbReference type="OrthoDB" id="9801625at2"/>
<dbReference type="InterPro" id="IPR003965">
    <property type="entry name" value="Fatty_acid_synthase"/>
</dbReference>
<organism evidence="2 3">
    <name type="scientific">Kyrpidia spormannii</name>
    <dbReference type="NCBI Taxonomy" id="2055160"/>
    <lineage>
        <taxon>Bacteria</taxon>
        <taxon>Bacillati</taxon>
        <taxon>Bacillota</taxon>
        <taxon>Bacilli</taxon>
        <taxon>Bacillales</taxon>
        <taxon>Alicyclobacillaceae</taxon>
        <taxon>Kyrpidia</taxon>
    </lineage>
</organism>